<reference evidence="3" key="1">
    <citation type="journal article" date="2019" name="Int. J. Syst. Evol. Microbiol.">
        <title>The Global Catalogue of Microorganisms (GCM) 10K type strain sequencing project: providing services to taxonomists for standard genome sequencing and annotation.</title>
        <authorList>
            <consortium name="The Broad Institute Genomics Platform"/>
            <consortium name="The Broad Institute Genome Sequencing Center for Infectious Disease"/>
            <person name="Wu L."/>
            <person name="Ma J."/>
        </authorList>
    </citation>
    <scope>NUCLEOTIDE SEQUENCE [LARGE SCALE GENOMIC DNA]</scope>
    <source>
        <strain evidence="3">CGMCC 1.15197</strain>
    </source>
</reference>
<dbReference type="RefSeq" id="WP_188811173.1">
    <property type="nucleotide sequence ID" value="NZ_BMHT01000001.1"/>
</dbReference>
<dbReference type="CDD" id="cd07043">
    <property type="entry name" value="STAS_anti-anti-sigma_factors"/>
    <property type="match status" value="1"/>
</dbReference>
<dbReference type="InterPro" id="IPR002645">
    <property type="entry name" value="STAS_dom"/>
</dbReference>
<dbReference type="SUPFAM" id="SSF52091">
    <property type="entry name" value="SpoIIaa-like"/>
    <property type="match status" value="1"/>
</dbReference>
<sequence>MDFDKVVKSDQFLLRLRGACLGDENVRQLTNLLLEAAQCGARRVWLDCRYLTQMDYRGLRVLLQLLPQFEAMGTTLLLCGLQPAVQERLDSSGLASLLTLLPAEAYNGPDQQGF</sequence>
<dbReference type="Pfam" id="PF01740">
    <property type="entry name" value="STAS"/>
    <property type="match status" value="1"/>
</dbReference>
<proteinExistence type="predicted"/>
<keyword evidence="3" id="KW-1185">Reference proteome</keyword>
<name>A0ABQ1TN66_9BACT</name>
<feature type="domain" description="STAS" evidence="1">
    <location>
        <begin position="25"/>
        <end position="114"/>
    </location>
</feature>
<dbReference type="Proteomes" id="UP000632273">
    <property type="component" value="Unassembled WGS sequence"/>
</dbReference>
<dbReference type="Gene3D" id="3.30.750.24">
    <property type="entry name" value="STAS domain"/>
    <property type="match status" value="1"/>
</dbReference>
<dbReference type="InterPro" id="IPR036513">
    <property type="entry name" value="STAS_dom_sf"/>
</dbReference>
<comment type="caution">
    <text evidence="2">The sequence shown here is derived from an EMBL/GenBank/DDBJ whole genome shotgun (WGS) entry which is preliminary data.</text>
</comment>
<accession>A0ABQ1TN66</accession>
<evidence type="ECO:0000313" key="3">
    <source>
        <dbReference type="Proteomes" id="UP000632273"/>
    </source>
</evidence>
<evidence type="ECO:0000259" key="1">
    <source>
        <dbReference type="PROSITE" id="PS50801"/>
    </source>
</evidence>
<gene>
    <name evidence="2" type="ORF">GCM10011383_08150</name>
</gene>
<evidence type="ECO:0000313" key="2">
    <source>
        <dbReference type="EMBL" id="GGE99674.1"/>
    </source>
</evidence>
<dbReference type="EMBL" id="BMHT01000001">
    <property type="protein sequence ID" value="GGE99674.1"/>
    <property type="molecule type" value="Genomic_DNA"/>
</dbReference>
<dbReference type="PROSITE" id="PS50801">
    <property type="entry name" value="STAS"/>
    <property type="match status" value="1"/>
</dbReference>
<organism evidence="2 3">
    <name type="scientific">Hymenobacter cavernae</name>
    <dbReference type="NCBI Taxonomy" id="2044852"/>
    <lineage>
        <taxon>Bacteria</taxon>
        <taxon>Pseudomonadati</taxon>
        <taxon>Bacteroidota</taxon>
        <taxon>Cytophagia</taxon>
        <taxon>Cytophagales</taxon>
        <taxon>Hymenobacteraceae</taxon>
        <taxon>Hymenobacter</taxon>
    </lineage>
</organism>
<protein>
    <recommendedName>
        <fullName evidence="1">STAS domain-containing protein</fullName>
    </recommendedName>
</protein>